<comment type="caution">
    <text evidence="2">The sequence shown here is derived from an EMBL/GenBank/DDBJ whole genome shotgun (WGS) entry which is preliminary data.</text>
</comment>
<feature type="region of interest" description="Disordered" evidence="1">
    <location>
        <begin position="37"/>
        <end position="84"/>
    </location>
</feature>
<dbReference type="EMBL" id="CAVNYO010000181">
    <property type="protein sequence ID" value="CAK5272289.1"/>
    <property type="molecule type" value="Genomic_DNA"/>
</dbReference>
<feature type="region of interest" description="Disordered" evidence="1">
    <location>
        <begin position="197"/>
        <end position="217"/>
    </location>
</feature>
<sequence length="319" mass="34609">MSPQTHFPTSASSKEAVTNNPIKSSFRKTFSTIRAACSPKRKSKAGNRCPKVKQALPEVVVPNLHQPRSNLRHPPSPSPSPKAACRLCPSRTTTGISELRSPRSSFPIPPAVDRPCVSELVQPIAPSYADLAPPVFTVPDYTQEKGTEVPPAESISPYFQRAELSGGLEDALDEHERRTSTSSESTVAVLIVDRSRSSDALQDETETKPKPKGPIASTVTISSECTVTGGPLVRVPADTTKQGYAQPGFWRKDVYDVALRLIMSSSVLFLLWACLTALHEPQTKGSMWEASEESTREPSSSRSHRTAYASEEASKGSLH</sequence>
<evidence type="ECO:0000313" key="2">
    <source>
        <dbReference type="EMBL" id="CAK5272289.1"/>
    </source>
</evidence>
<organism evidence="2 3">
    <name type="scientific">Mycena citricolor</name>
    <dbReference type="NCBI Taxonomy" id="2018698"/>
    <lineage>
        <taxon>Eukaryota</taxon>
        <taxon>Fungi</taxon>
        <taxon>Dikarya</taxon>
        <taxon>Basidiomycota</taxon>
        <taxon>Agaricomycotina</taxon>
        <taxon>Agaricomycetes</taxon>
        <taxon>Agaricomycetidae</taxon>
        <taxon>Agaricales</taxon>
        <taxon>Marasmiineae</taxon>
        <taxon>Mycenaceae</taxon>
        <taxon>Mycena</taxon>
    </lineage>
</organism>
<keyword evidence="3" id="KW-1185">Reference proteome</keyword>
<gene>
    <name evidence="2" type="ORF">MYCIT1_LOCUS17923</name>
</gene>
<accession>A0AAD2K0M2</accession>
<dbReference type="AlphaFoldDB" id="A0AAD2K0M2"/>
<name>A0AAD2K0M2_9AGAR</name>
<protein>
    <submittedName>
        <fullName evidence="2">Uncharacterized protein</fullName>
    </submittedName>
</protein>
<dbReference type="Proteomes" id="UP001295794">
    <property type="component" value="Unassembled WGS sequence"/>
</dbReference>
<evidence type="ECO:0000313" key="3">
    <source>
        <dbReference type="Proteomes" id="UP001295794"/>
    </source>
</evidence>
<feature type="region of interest" description="Disordered" evidence="1">
    <location>
        <begin position="283"/>
        <end position="319"/>
    </location>
</feature>
<reference evidence="2" key="1">
    <citation type="submission" date="2023-11" db="EMBL/GenBank/DDBJ databases">
        <authorList>
            <person name="De Vega J J."/>
            <person name="De Vega J J."/>
        </authorList>
    </citation>
    <scope>NUCLEOTIDE SEQUENCE</scope>
</reference>
<evidence type="ECO:0000256" key="1">
    <source>
        <dbReference type="SAM" id="MobiDB-lite"/>
    </source>
</evidence>
<proteinExistence type="predicted"/>
<feature type="region of interest" description="Disordered" evidence="1">
    <location>
        <begin position="1"/>
        <end position="24"/>
    </location>
</feature>